<dbReference type="PROSITE" id="PS51350">
    <property type="entry name" value="PTS_HPR_DOM"/>
    <property type="match status" value="1"/>
</dbReference>
<keyword evidence="13" id="KW-0460">Magnesium</keyword>
<dbReference type="GO" id="GO:0005737">
    <property type="term" value="C:cytoplasm"/>
    <property type="evidence" value="ECO:0007669"/>
    <property type="project" value="UniProtKB-SubCell"/>
</dbReference>
<dbReference type="InterPro" id="IPR023151">
    <property type="entry name" value="PEP_util_CS"/>
</dbReference>
<dbReference type="SUPFAM" id="SSF55594">
    <property type="entry name" value="HPr-like"/>
    <property type="match status" value="1"/>
</dbReference>
<dbReference type="OrthoDB" id="9765468at2"/>
<dbReference type="SUPFAM" id="SSF51621">
    <property type="entry name" value="Phosphoenolpyruvate/pyruvate domain"/>
    <property type="match status" value="1"/>
</dbReference>
<keyword evidence="10" id="KW-0598">Phosphotransferase system</keyword>
<evidence type="ECO:0000256" key="5">
    <source>
        <dbReference type="ARBA" id="ARBA00012232"/>
    </source>
</evidence>
<dbReference type="InterPro" id="IPR011055">
    <property type="entry name" value="Dup_hybrid_motif"/>
</dbReference>
<dbReference type="PRINTS" id="PR00107">
    <property type="entry name" value="PHOSPHOCPHPR"/>
</dbReference>
<feature type="domain" description="PTS EIIA type-1" evidence="14">
    <location>
        <begin position="22"/>
        <end position="126"/>
    </location>
</feature>
<dbReference type="PROSITE" id="PS00371">
    <property type="entry name" value="PTS_EIIA_TYPE_1_HIS"/>
    <property type="match status" value="1"/>
</dbReference>
<dbReference type="InterPro" id="IPR008731">
    <property type="entry name" value="PTS_EIN"/>
</dbReference>
<keyword evidence="16" id="KW-0670">Pyruvate</keyword>
<dbReference type="Gene3D" id="2.70.70.10">
    <property type="entry name" value="Glucose Permease (Domain IIA)"/>
    <property type="match status" value="1"/>
</dbReference>
<sequence length="848" mass="91696">MTTLQLIAPVTGTLLPVSQVPDPVFAEEMLGTGFAINPIEGVLYAPFDGVVKQLASTGHSITLVSSTGAEVLMHIGVDTVTLNGQGFKPQVALDQSVQAGDPLIHFDLAYLKKSVPSTLVIFVLLNSDEFKWHYDRVAPFNVSTPMPTGVYVGATLDHFPPTAQASAPSANPSTHVEVVAMVKHRNGLHARPAALVQKTAKLFASNIQLHYQSARANAKSTLDILMMSIPEHAHIMVSAEGTDAALAAAAMIDIIEHVDESKQAPDVIHDSSETLPAHTCSPLQDTACQGVVASRGVALGTIMHLRTEWPQFNETFVSVEHELQRLDDALASVKNELMASSHSSALKDIQAAHLSLLEDEVWQNLIRQAIRNQHTAGIAVRQETQTLMDQLERSALALFRERASDLKDLASQILNALAPAHNNPMDDTDWPDDVIVLADDIWPSTLSGHSKNKIRGMVTAKGGTTSHVSILARALSIPFIVALGESILKLKNGQIVIVDAEQGHLIVNPSDAEQAQAKQRMHELTLLKQNALRHAHQPAVTLDGHTIEVAANIAHTQDASEAMNNGADGIGLVRTELMFTDRQTMPNVQEQQAHYQAIVDTMVDKPVIIRTLDIGADKELSYVSMPKEENPSLGLRGVRLGLARTEMLDAQLEALLHVKPTRSCRIMLPMISDVSEVKQVRERLVHIATQLGLTDLPELGVMIEVPSAALLADQLSEHVDFFSVGTNDLTQYVLAMDRCQPELASRLDGLHPAVLRMIQIATQGAAKHNKWVGVCGALAEEPLAIPLLIGLGITELSVGAANVPHIKTQVRRLDLAACQTLVKTCLTLHSAQDVRQNVHAFLASLEGG</sequence>
<dbReference type="Gene3D" id="3.20.20.60">
    <property type="entry name" value="Phosphoenolpyruvate-binding domains"/>
    <property type="match status" value="1"/>
</dbReference>
<dbReference type="GO" id="GO:0046872">
    <property type="term" value="F:metal ion binding"/>
    <property type="evidence" value="ECO:0007669"/>
    <property type="project" value="UniProtKB-KW"/>
</dbReference>
<dbReference type="Pfam" id="PF05524">
    <property type="entry name" value="PEP-utilisers_N"/>
    <property type="match status" value="1"/>
</dbReference>
<comment type="cofactor">
    <cofactor evidence="2">
        <name>Mg(2+)</name>
        <dbReference type="ChEBI" id="CHEBI:18420"/>
    </cofactor>
</comment>
<dbReference type="Gene3D" id="3.30.1340.10">
    <property type="entry name" value="HPr-like"/>
    <property type="match status" value="1"/>
</dbReference>
<dbReference type="PANTHER" id="PTHR46244">
    <property type="entry name" value="PHOSPHOENOLPYRUVATE-PROTEIN PHOSPHOTRANSFERASE"/>
    <property type="match status" value="1"/>
</dbReference>
<dbReference type="InterPro" id="IPR008279">
    <property type="entry name" value="PEP-util_enz_mobile_dom"/>
</dbReference>
<dbReference type="InterPro" id="IPR000121">
    <property type="entry name" value="PEP_util_C"/>
</dbReference>
<proteinExistence type="inferred from homology"/>
<dbReference type="InterPro" id="IPR050499">
    <property type="entry name" value="PEP-utilizing_PTS_enzyme"/>
</dbReference>
<evidence type="ECO:0000259" key="14">
    <source>
        <dbReference type="PROSITE" id="PS51093"/>
    </source>
</evidence>
<evidence type="ECO:0000256" key="10">
    <source>
        <dbReference type="ARBA" id="ARBA00022683"/>
    </source>
</evidence>
<comment type="catalytic activity">
    <reaction evidence="1">
        <text>L-histidyl-[protein] + phosphoenolpyruvate = N(pros)-phospho-L-histidyl-[protein] + pyruvate</text>
        <dbReference type="Rhea" id="RHEA:23880"/>
        <dbReference type="Rhea" id="RHEA-COMP:9745"/>
        <dbReference type="Rhea" id="RHEA-COMP:9746"/>
        <dbReference type="ChEBI" id="CHEBI:15361"/>
        <dbReference type="ChEBI" id="CHEBI:29979"/>
        <dbReference type="ChEBI" id="CHEBI:58702"/>
        <dbReference type="ChEBI" id="CHEBI:64837"/>
        <dbReference type="EC" id="2.7.3.9"/>
    </reaction>
</comment>
<reference evidence="17" key="1">
    <citation type="submission" date="2018-07" db="EMBL/GenBank/DDBJ databases">
        <authorList>
            <person name="Kim H."/>
        </authorList>
    </citation>
    <scope>NUCLEOTIDE SEQUENCE [LARGE SCALE GENOMIC DNA]</scope>
    <source>
        <strain evidence="17">F02</strain>
    </source>
</reference>
<dbReference type="InterPro" id="IPR001127">
    <property type="entry name" value="PTS_EIIA_1_perm"/>
</dbReference>
<evidence type="ECO:0000256" key="8">
    <source>
        <dbReference type="ARBA" id="ARBA00022597"/>
    </source>
</evidence>
<comment type="subcellular location">
    <subcellularLocation>
        <location evidence="3">Cytoplasm</location>
    </subcellularLocation>
</comment>
<dbReference type="Pfam" id="PF00381">
    <property type="entry name" value="PTS-HPr"/>
    <property type="match status" value="1"/>
</dbReference>
<dbReference type="PRINTS" id="PR01736">
    <property type="entry name" value="PHPHTRNFRASE"/>
</dbReference>
<keyword evidence="8" id="KW-0762">Sugar transport</keyword>
<dbReference type="PROSITE" id="PS00742">
    <property type="entry name" value="PEP_ENZYMES_2"/>
    <property type="match status" value="1"/>
</dbReference>
<dbReference type="NCBIfam" id="TIGR01417">
    <property type="entry name" value="PTS_I_fam"/>
    <property type="match status" value="1"/>
</dbReference>
<evidence type="ECO:0000256" key="3">
    <source>
        <dbReference type="ARBA" id="ARBA00004496"/>
    </source>
</evidence>
<keyword evidence="17" id="KW-1185">Reference proteome</keyword>
<dbReference type="NCBIfam" id="TIGR01003">
    <property type="entry name" value="PTS_HPr_family"/>
    <property type="match status" value="1"/>
</dbReference>
<dbReference type="GO" id="GO:0008965">
    <property type="term" value="F:phosphoenolpyruvate-protein phosphotransferase activity"/>
    <property type="evidence" value="ECO:0007669"/>
    <property type="project" value="UniProtKB-EC"/>
</dbReference>
<gene>
    <name evidence="16" type="primary">ptsI_1</name>
    <name evidence="16" type="ORF">DTO96_101253</name>
</gene>
<keyword evidence="12" id="KW-0418">Kinase</keyword>
<dbReference type="InterPro" id="IPR040442">
    <property type="entry name" value="Pyrv_kinase-like_dom_sf"/>
</dbReference>
<evidence type="ECO:0000256" key="2">
    <source>
        <dbReference type="ARBA" id="ARBA00001946"/>
    </source>
</evidence>
<keyword evidence="11" id="KW-0479">Metal-binding</keyword>
<comment type="similarity">
    <text evidence="4">Belongs to the PEP-utilizing enzyme family.</text>
</comment>
<keyword evidence="6" id="KW-0813">Transport</keyword>
<keyword evidence="7" id="KW-0963">Cytoplasm</keyword>
<dbReference type="InterPro" id="IPR006318">
    <property type="entry name" value="PTS_EI-like"/>
</dbReference>
<dbReference type="InterPro" id="IPR000032">
    <property type="entry name" value="HPr-like"/>
</dbReference>
<dbReference type="Pfam" id="PF00391">
    <property type="entry name" value="PEP-utilizers"/>
    <property type="match status" value="1"/>
</dbReference>
<dbReference type="AlphaFoldDB" id="A0A345DAY4"/>
<accession>A0A345DAY4</accession>
<dbReference type="Proteomes" id="UP000252182">
    <property type="component" value="Chromosome"/>
</dbReference>
<evidence type="ECO:0000256" key="12">
    <source>
        <dbReference type="ARBA" id="ARBA00022777"/>
    </source>
</evidence>
<dbReference type="GO" id="GO:0009401">
    <property type="term" value="P:phosphoenolpyruvate-dependent sugar phosphotransferase system"/>
    <property type="evidence" value="ECO:0007669"/>
    <property type="project" value="UniProtKB-KW"/>
</dbReference>
<protein>
    <recommendedName>
        <fullName evidence="5">phosphoenolpyruvate--protein phosphotransferase</fullName>
        <ecNumber evidence="5">2.7.3.9</ecNumber>
    </recommendedName>
</protein>
<dbReference type="EC" id="2.7.3.9" evidence="5"/>
<dbReference type="CDD" id="cd00367">
    <property type="entry name" value="PTS-HPr_like"/>
    <property type="match status" value="1"/>
</dbReference>
<dbReference type="SUPFAM" id="SSF51261">
    <property type="entry name" value="Duplicated hybrid motif"/>
    <property type="match status" value="1"/>
</dbReference>
<dbReference type="Gene3D" id="1.10.274.10">
    <property type="entry name" value="PtsI, HPr-binding domain"/>
    <property type="match status" value="1"/>
</dbReference>
<evidence type="ECO:0000256" key="13">
    <source>
        <dbReference type="ARBA" id="ARBA00022842"/>
    </source>
</evidence>
<dbReference type="Pfam" id="PF00358">
    <property type="entry name" value="PTS_EIIA_1"/>
    <property type="match status" value="1"/>
</dbReference>
<evidence type="ECO:0000259" key="15">
    <source>
        <dbReference type="PROSITE" id="PS51350"/>
    </source>
</evidence>
<dbReference type="InterPro" id="IPR036618">
    <property type="entry name" value="PtsI_HPr-bd_sf"/>
</dbReference>
<dbReference type="GO" id="GO:0016301">
    <property type="term" value="F:kinase activity"/>
    <property type="evidence" value="ECO:0007669"/>
    <property type="project" value="UniProtKB-KW"/>
</dbReference>
<evidence type="ECO:0000256" key="9">
    <source>
        <dbReference type="ARBA" id="ARBA00022679"/>
    </source>
</evidence>
<name>A0A345DAY4_9BURK</name>
<evidence type="ECO:0000256" key="6">
    <source>
        <dbReference type="ARBA" id="ARBA00022448"/>
    </source>
</evidence>
<dbReference type="KEGG" id="hyf:DTO96_101253"/>
<dbReference type="Pfam" id="PF02896">
    <property type="entry name" value="PEP-utilizers_C"/>
    <property type="match status" value="1"/>
</dbReference>
<dbReference type="SUPFAM" id="SSF52009">
    <property type="entry name" value="Phosphohistidine domain"/>
    <property type="match status" value="1"/>
</dbReference>
<dbReference type="InterPro" id="IPR035895">
    <property type="entry name" value="HPr-like_sf"/>
</dbReference>
<dbReference type="PANTHER" id="PTHR46244:SF6">
    <property type="entry name" value="PHOSPHOENOLPYRUVATE-PROTEIN PHOSPHOTRANSFERASE"/>
    <property type="match status" value="1"/>
</dbReference>
<dbReference type="InterPro" id="IPR015813">
    <property type="entry name" value="Pyrv/PenolPyrv_kinase-like_dom"/>
</dbReference>
<dbReference type="InterPro" id="IPR001020">
    <property type="entry name" value="PTS_HPr_His_P_site"/>
</dbReference>
<dbReference type="SUPFAM" id="SSF47831">
    <property type="entry name" value="Enzyme I of the PEP:sugar phosphotransferase system HPr-binding (sub)domain"/>
    <property type="match status" value="1"/>
</dbReference>
<feature type="domain" description="HPr" evidence="15">
    <location>
        <begin position="171"/>
        <end position="261"/>
    </location>
</feature>
<evidence type="ECO:0000313" key="17">
    <source>
        <dbReference type="Proteomes" id="UP000252182"/>
    </source>
</evidence>
<dbReference type="EMBL" id="CP031124">
    <property type="protein sequence ID" value="AXF85522.1"/>
    <property type="molecule type" value="Genomic_DNA"/>
</dbReference>
<evidence type="ECO:0000256" key="11">
    <source>
        <dbReference type="ARBA" id="ARBA00022723"/>
    </source>
</evidence>
<dbReference type="InterPro" id="IPR036637">
    <property type="entry name" value="Phosphohistidine_dom_sf"/>
</dbReference>
<evidence type="ECO:0000256" key="1">
    <source>
        <dbReference type="ARBA" id="ARBA00000683"/>
    </source>
</evidence>
<organism evidence="16 17">
    <name type="scientific">Ephemeroptericola cinctiostellae</name>
    <dbReference type="NCBI Taxonomy" id="2268024"/>
    <lineage>
        <taxon>Bacteria</taxon>
        <taxon>Pseudomonadati</taxon>
        <taxon>Pseudomonadota</taxon>
        <taxon>Betaproteobacteria</taxon>
        <taxon>Burkholderiales</taxon>
        <taxon>Burkholderiaceae</taxon>
        <taxon>Ephemeroptericola</taxon>
    </lineage>
</organism>
<evidence type="ECO:0000256" key="7">
    <source>
        <dbReference type="ARBA" id="ARBA00022490"/>
    </source>
</evidence>
<dbReference type="Gene3D" id="3.50.30.10">
    <property type="entry name" value="Phosphohistidine domain"/>
    <property type="match status" value="1"/>
</dbReference>
<dbReference type="RefSeq" id="WP_114562711.1">
    <property type="nucleotide sequence ID" value="NZ_CP031124.1"/>
</dbReference>
<dbReference type="PROSITE" id="PS51093">
    <property type="entry name" value="PTS_EIIA_TYPE_1"/>
    <property type="match status" value="1"/>
</dbReference>
<dbReference type="PROSITE" id="PS00369">
    <property type="entry name" value="PTS_HPR_HIS"/>
    <property type="match status" value="1"/>
</dbReference>
<evidence type="ECO:0000256" key="4">
    <source>
        <dbReference type="ARBA" id="ARBA00007837"/>
    </source>
</evidence>
<dbReference type="NCBIfam" id="TIGR00830">
    <property type="entry name" value="PTBA"/>
    <property type="match status" value="1"/>
</dbReference>
<keyword evidence="9 16" id="KW-0808">Transferase</keyword>
<evidence type="ECO:0000313" key="16">
    <source>
        <dbReference type="EMBL" id="AXF85522.1"/>
    </source>
</evidence>